<organism evidence="2 3">
    <name type="scientific">Rathayibacter festucae DSM 15932</name>
    <dbReference type="NCBI Taxonomy" id="1328866"/>
    <lineage>
        <taxon>Bacteria</taxon>
        <taxon>Bacillati</taxon>
        <taxon>Actinomycetota</taxon>
        <taxon>Actinomycetes</taxon>
        <taxon>Micrococcales</taxon>
        <taxon>Microbacteriaceae</taxon>
        <taxon>Rathayibacter</taxon>
    </lineage>
</organism>
<dbReference type="SUPFAM" id="SSF159888">
    <property type="entry name" value="YdhG-like"/>
    <property type="match status" value="1"/>
</dbReference>
<dbReference type="RefSeq" id="WP_127887883.1">
    <property type="nucleotide sequence ID" value="NZ_CP028137.1"/>
</dbReference>
<protein>
    <submittedName>
        <fullName evidence="2">DUF1801 domain-containing protein</fullName>
    </submittedName>
</protein>
<dbReference type="Proteomes" id="UP000285317">
    <property type="component" value="Chromosome"/>
</dbReference>
<dbReference type="KEGG" id="rfs:C1I64_15995"/>
<evidence type="ECO:0000313" key="3">
    <source>
        <dbReference type="Proteomes" id="UP000285317"/>
    </source>
</evidence>
<sequence length="127" mass="13947">MPRLDASTTAHVDAMHHPRREQIERTREAVLAADERLVESVKWNAPSYAIGAHLVTLRLRPGDRVELILHRGTAPLAGPPLTDAVSDPGHRLDWRAPDRAVLALAPGEDPSWLTPLVAQWLAAVAPR</sequence>
<evidence type="ECO:0000256" key="1">
    <source>
        <dbReference type="SAM" id="MobiDB-lite"/>
    </source>
</evidence>
<accession>A0A3T0T434</accession>
<feature type="compositionally biased region" description="Polar residues" evidence="1">
    <location>
        <begin position="1"/>
        <end position="10"/>
    </location>
</feature>
<feature type="region of interest" description="Disordered" evidence="1">
    <location>
        <begin position="1"/>
        <end position="21"/>
    </location>
</feature>
<dbReference type="EMBL" id="CP028137">
    <property type="protein sequence ID" value="AZZ53388.1"/>
    <property type="molecule type" value="Genomic_DNA"/>
</dbReference>
<proteinExistence type="predicted"/>
<dbReference type="AlphaFoldDB" id="A0A3T0T434"/>
<gene>
    <name evidence="2" type="ORF">C1I64_15995</name>
</gene>
<reference evidence="2 3" key="1">
    <citation type="submission" date="2018-03" db="EMBL/GenBank/DDBJ databases">
        <title>Bacteriophage NCPPB3778 and a type I-E CRISPR drive the evolution of the US Biological Select Agent, Rathayibacter toxicus.</title>
        <authorList>
            <person name="Davis E.W.II."/>
            <person name="Tabima J.F."/>
            <person name="Weisberg A.J."/>
            <person name="Dantas Lopes L."/>
            <person name="Wiseman M.S."/>
            <person name="Wiseman M.S."/>
            <person name="Pupko T."/>
            <person name="Belcher M.S."/>
            <person name="Sechler A.J."/>
            <person name="Tancos M.A."/>
            <person name="Schroeder B.K."/>
            <person name="Murray T.D."/>
            <person name="Luster D.G."/>
            <person name="Schneider W.L."/>
            <person name="Rogers E."/>
            <person name="Andreote F.D."/>
            <person name="Grunwald N.J."/>
            <person name="Putnam M.L."/>
            <person name="Chang J.H."/>
        </authorList>
    </citation>
    <scope>NUCLEOTIDE SEQUENCE [LARGE SCALE GENOMIC DNA]</scope>
    <source>
        <strain evidence="2 3">DSM 15932</strain>
    </source>
</reference>
<name>A0A3T0T434_9MICO</name>
<evidence type="ECO:0000313" key="2">
    <source>
        <dbReference type="EMBL" id="AZZ53388.1"/>
    </source>
</evidence>